<gene>
    <name evidence="2" type="ORF">EZ216_19790</name>
</gene>
<dbReference type="InterPro" id="IPR050708">
    <property type="entry name" value="T6SS_VgrG/RHS"/>
</dbReference>
<keyword evidence="1" id="KW-1133">Transmembrane helix</keyword>
<dbReference type="NCBIfam" id="TIGR01643">
    <property type="entry name" value="YD_repeat_2x"/>
    <property type="match status" value="4"/>
</dbReference>
<dbReference type="Gene3D" id="3.90.930.1">
    <property type="match status" value="1"/>
</dbReference>
<organism evidence="2 3">
    <name type="scientific">Ramlibacter humi</name>
    <dbReference type="NCBI Taxonomy" id="2530451"/>
    <lineage>
        <taxon>Bacteria</taxon>
        <taxon>Pseudomonadati</taxon>
        <taxon>Pseudomonadota</taxon>
        <taxon>Betaproteobacteria</taxon>
        <taxon>Burkholderiales</taxon>
        <taxon>Comamonadaceae</taxon>
        <taxon>Ramlibacter</taxon>
    </lineage>
</organism>
<keyword evidence="1" id="KW-0472">Membrane</keyword>
<name>A0A4Z0BG47_9BURK</name>
<sequence length="1124" mass="118595">MEVSESIKNYAGEVRRVRRVFGRLIFVLSLLTILSVGRAAIAAATDCEGMSVDGRAQCIAPTYPPVGYAVCDIGPPYGYKIAAWNACSAELAVTNPIWSEADVVAYANCFDRRISGAGGVTGSVPWLPPGTPYNDGSCVGGTVREVDGHPIWGVGNKTGGSGTVFAFTRGSSPTCPAGYTGVGMNLRGVSELVRCKPVTPCAPGEVQSATNPNTCLSVAEVPETEKVCATCPGGKHAGLGNPIYPLTGAKRQSVDTGLSVGGIPLTLTYDTTPALNGLPARRLRSFGRLWSSTFHRSIEVVSGGRVLSAHRGDGRVTVFVLKNGVYTADGDEVDKVVPISGGYVITDARTQRVETYNSQGLLTKMEGAGLSLSFLYGPAPNGLGSGYLLSVSDLSGRSISFRYEMEAGSEPESSTRGRIAEVSDPTGRRVAFGYDSASNLTAATWPGGKTIQFLYELASVPWAMTGRINETGVRDRTWSYDAAGFATATSQPLGVESYSVAYGSAPSYVVQSTEDLATGVLYRRYTASAPSGLSVTGPNSQTSAWTSASVLGAPLLTGTSQPAGSGAGASASSTLFDAVGNVVQRDDVSGARTCYAYDAANREITRVEGLGTSASCAAVLPAGAALPAGARRVTTAWHPDWRLPSSEVQSLRKRGFVYQGQPDPLNGNSPASCTTAPALANGRPVPVLCRRFEQALLANGTVDASVPAFVESRAYDSRGRLVTSSTAAGTTTYTYYPTSLYALSDSDPAMANTVLLVHGEGALSDSSIRQQPLTPVGNAAVIYSDARFGYSSLYFDGSNNSYVSVPTSDFNFGTGDFTIEGWFRLAAATGNYRYLFNITWGSGSNMLVRFGDGGFGLRLQYAVDGNTHPGVYGSAETQNSLAGTWHHFALTRQAGAVRGFLDGKLLTLRNNIYGGPPVTSFMDSRDISNVSSVVISGGASFYGHIDDFRVTKGVARYTADFSPPTQAFPDPELVYAAGDLTSVTNAAGHVTTFTKYDRAGRVLQMTDPRGITTDYSYSPTGKVTRMVVAAAGVDARVTTYVYNDLDLLVSVQEPDGTSTSFAYDEAQRLVSVADSRGNRVRYSLDASGNRVLEEVLDPQGTVRRAVSRSFDALDRVQQIRFGSN</sequence>
<dbReference type="OrthoDB" id="7058206at2"/>
<feature type="transmembrane region" description="Helical" evidence="1">
    <location>
        <begin position="20"/>
        <end position="41"/>
    </location>
</feature>
<dbReference type="Gene3D" id="2.60.120.200">
    <property type="match status" value="1"/>
</dbReference>
<dbReference type="Gene3D" id="2.180.10.10">
    <property type="entry name" value="RHS repeat-associated core"/>
    <property type="match status" value="1"/>
</dbReference>
<evidence type="ECO:0000313" key="3">
    <source>
        <dbReference type="Proteomes" id="UP000297839"/>
    </source>
</evidence>
<accession>A0A4Z0BG47</accession>
<proteinExistence type="predicted"/>
<keyword evidence="1" id="KW-0812">Transmembrane</keyword>
<dbReference type="InterPro" id="IPR013320">
    <property type="entry name" value="ConA-like_dom_sf"/>
</dbReference>
<dbReference type="InterPro" id="IPR031325">
    <property type="entry name" value="RHS_repeat"/>
</dbReference>
<comment type="caution">
    <text evidence="2">The sequence shown here is derived from an EMBL/GenBank/DDBJ whole genome shotgun (WGS) entry which is preliminary data.</text>
</comment>
<dbReference type="PANTHER" id="PTHR32305:SF15">
    <property type="entry name" value="PROTEIN RHSA-RELATED"/>
    <property type="match status" value="1"/>
</dbReference>
<dbReference type="Pfam" id="PF13385">
    <property type="entry name" value="Laminin_G_3"/>
    <property type="match status" value="1"/>
</dbReference>
<dbReference type="PANTHER" id="PTHR32305">
    <property type="match status" value="1"/>
</dbReference>
<protein>
    <recommendedName>
        <fullName evidence="4">RHS repeat protein</fullName>
    </recommendedName>
</protein>
<dbReference type="RefSeq" id="WP_135251519.1">
    <property type="nucleotide sequence ID" value="NZ_SMLK01000009.1"/>
</dbReference>
<dbReference type="InterPro" id="IPR006530">
    <property type="entry name" value="YD"/>
</dbReference>
<evidence type="ECO:0000256" key="1">
    <source>
        <dbReference type="SAM" id="Phobius"/>
    </source>
</evidence>
<keyword evidence="3" id="KW-1185">Reference proteome</keyword>
<reference evidence="2 3" key="1">
    <citation type="submission" date="2019-03" db="EMBL/GenBank/DDBJ databases">
        <title>Ramlibacter sp. 18x22-1, whole genome shotgun sequence.</title>
        <authorList>
            <person name="Zhang X."/>
            <person name="Feng G."/>
            <person name="Zhu H."/>
        </authorList>
    </citation>
    <scope>NUCLEOTIDE SEQUENCE [LARGE SCALE GENOMIC DNA]</scope>
    <source>
        <strain evidence="2 3">18x22-1</strain>
    </source>
</reference>
<dbReference type="Proteomes" id="UP000297839">
    <property type="component" value="Unassembled WGS sequence"/>
</dbReference>
<evidence type="ECO:0008006" key="4">
    <source>
        <dbReference type="Google" id="ProtNLM"/>
    </source>
</evidence>
<evidence type="ECO:0000313" key="2">
    <source>
        <dbReference type="EMBL" id="TFY97104.1"/>
    </source>
</evidence>
<dbReference type="AlphaFoldDB" id="A0A4Z0BG47"/>
<dbReference type="Pfam" id="PF05593">
    <property type="entry name" value="RHS_repeat"/>
    <property type="match status" value="3"/>
</dbReference>
<dbReference type="SUPFAM" id="SSF49899">
    <property type="entry name" value="Concanavalin A-like lectins/glucanases"/>
    <property type="match status" value="1"/>
</dbReference>
<dbReference type="EMBL" id="SMLK01000009">
    <property type="protein sequence ID" value="TFY97104.1"/>
    <property type="molecule type" value="Genomic_DNA"/>
</dbReference>